<dbReference type="CDD" id="cd06261">
    <property type="entry name" value="TM_PBP2"/>
    <property type="match status" value="1"/>
</dbReference>
<dbReference type="GO" id="GO:0055085">
    <property type="term" value="P:transmembrane transport"/>
    <property type="evidence" value="ECO:0007669"/>
    <property type="project" value="InterPro"/>
</dbReference>
<feature type="transmembrane region" description="Helical" evidence="7">
    <location>
        <begin position="246"/>
        <end position="268"/>
    </location>
</feature>
<comment type="caution">
    <text evidence="9">The sequence shown here is derived from an EMBL/GenBank/DDBJ whole genome shotgun (WGS) entry which is preliminary data.</text>
</comment>
<dbReference type="RefSeq" id="WP_017926973.1">
    <property type="nucleotide sequence ID" value="NZ_KB822995.1"/>
</dbReference>
<dbReference type="EMBL" id="APGJ01000007">
    <property type="protein sequence ID" value="EYD70876.1"/>
    <property type="molecule type" value="Genomic_DNA"/>
</dbReference>
<dbReference type="PANTHER" id="PTHR43376">
    <property type="entry name" value="OLIGOPEPTIDE TRANSPORT SYSTEM PERMEASE PROTEIN"/>
    <property type="match status" value="1"/>
</dbReference>
<dbReference type="PROSITE" id="PS50928">
    <property type="entry name" value="ABC_TM1"/>
    <property type="match status" value="1"/>
</dbReference>
<feature type="domain" description="ABC transmembrane type-1" evidence="8">
    <location>
        <begin position="99"/>
        <end position="311"/>
    </location>
</feature>
<evidence type="ECO:0000259" key="8">
    <source>
        <dbReference type="PROSITE" id="PS50928"/>
    </source>
</evidence>
<feature type="transmembrane region" description="Helical" evidence="7">
    <location>
        <begin position="188"/>
        <end position="209"/>
    </location>
</feature>
<feature type="transmembrane region" description="Helical" evidence="7">
    <location>
        <begin position="292"/>
        <end position="318"/>
    </location>
</feature>
<feature type="transmembrane region" description="Helical" evidence="7">
    <location>
        <begin position="138"/>
        <end position="168"/>
    </location>
</feature>
<dbReference type="AlphaFoldDB" id="A0A017H922"/>
<keyword evidence="3" id="KW-1003">Cell membrane</keyword>
<dbReference type="Pfam" id="PF19300">
    <property type="entry name" value="BPD_transp_1_N"/>
    <property type="match status" value="1"/>
</dbReference>
<evidence type="ECO:0000313" key="10">
    <source>
        <dbReference type="Proteomes" id="UP000025047"/>
    </source>
</evidence>
<evidence type="ECO:0000256" key="4">
    <source>
        <dbReference type="ARBA" id="ARBA00022692"/>
    </source>
</evidence>
<dbReference type="Pfam" id="PF00528">
    <property type="entry name" value="BPD_transp_1"/>
    <property type="match status" value="1"/>
</dbReference>
<organism evidence="9 10">
    <name type="scientific">Limimaricola hongkongensis DSM 17492</name>
    <dbReference type="NCBI Taxonomy" id="1122180"/>
    <lineage>
        <taxon>Bacteria</taxon>
        <taxon>Pseudomonadati</taxon>
        <taxon>Pseudomonadota</taxon>
        <taxon>Alphaproteobacteria</taxon>
        <taxon>Rhodobacterales</taxon>
        <taxon>Paracoccaceae</taxon>
        <taxon>Limimaricola</taxon>
    </lineage>
</organism>
<dbReference type="Gene3D" id="1.10.3720.10">
    <property type="entry name" value="MetI-like"/>
    <property type="match status" value="1"/>
</dbReference>
<sequence length="324" mass="35852">MAFILRRLVFYCVAIFVAISFNFVLPRLMPGDPVAAMFAAAGGKMPPETIAAYKEMLGFVDAPLWQQYLQYLQSVVTFDLGPSIMLFPTPVTEVLSNTLPWTVFLAGIATILSILIGCFIGLYASYNRGGFVDRFMPVFWQFIASMPQAVTALMIFFIFALTLSWFPLGFGFDPDLEPGLRPGFLANVAYHAVLPLVTLMLSMIATWVFTMRNAMVNVLGEDYIAMAKAKGLSSRRIMSHYAARNAILPVVTAVSMALGFAVAGQVFIETVFNYPGIGQLIIKAVAARDYPLMQACFLLIVICVLVANFIADILYVWLDPRLRK</sequence>
<gene>
    <name evidence="9" type="ORF">Lokhon_02520</name>
</gene>
<keyword evidence="10" id="KW-1185">Reference proteome</keyword>
<comment type="subcellular location">
    <subcellularLocation>
        <location evidence="1 7">Cell membrane</location>
        <topology evidence="1 7">Multi-pass membrane protein</topology>
    </subcellularLocation>
</comment>
<dbReference type="InterPro" id="IPR035906">
    <property type="entry name" value="MetI-like_sf"/>
</dbReference>
<accession>A0A017H922</accession>
<dbReference type="InterPro" id="IPR000515">
    <property type="entry name" value="MetI-like"/>
</dbReference>
<feature type="transmembrane region" description="Helical" evidence="7">
    <location>
        <begin position="101"/>
        <end position="126"/>
    </location>
</feature>
<keyword evidence="4 7" id="KW-0812">Transmembrane</keyword>
<evidence type="ECO:0000256" key="7">
    <source>
        <dbReference type="RuleBase" id="RU363032"/>
    </source>
</evidence>
<name>A0A017H922_9RHOB</name>
<evidence type="ECO:0000256" key="3">
    <source>
        <dbReference type="ARBA" id="ARBA00022475"/>
    </source>
</evidence>
<comment type="similarity">
    <text evidence="7">Belongs to the binding-protein-dependent transport system permease family.</text>
</comment>
<dbReference type="PATRIC" id="fig|1122180.6.peg.2504"/>
<keyword evidence="6 7" id="KW-0472">Membrane</keyword>
<dbReference type="OrthoDB" id="9807402at2"/>
<dbReference type="PANTHER" id="PTHR43376:SF1">
    <property type="entry name" value="OLIGOPEPTIDE TRANSPORT SYSTEM PERMEASE PROTEIN"/>
    <property type="match status" value="1"/>
</dbReference>
<protein>
    <submittedName>
        <fullName evidence="9">ABC-type dipeptide/oligopeptide/nickel transport system, permease component</fullName>
    </submittedName>
</protein>
<evidence type="ECO:0000256" key="1">
    <source>
        <dbReference type="ARBA" id="ARBA00004651"/>
    </source>
</evidence>
<dbReference type="HOGENOM" id="CLU_036879_1_0_5"/>
<dbReference type="SUPFAM" id="SSF161098">
    <property type="entry name" value="MetI-like"/>
    <property type="match status" value="1"/>
</dbReference>
<dbReference type="Proteomes" id="UP000025047">
    <property type="component" value="Unassembled WGS sequence"/>
</dbReference>
<dbReference type="eggNOG" id="COG0601">
    <property type="taxonomic scope" value="Bacteria"/>
</dbReference>
<keyword evidence="5 7" id="KW-1133">Transmembrane helix</keyword>
<proteinExistence type="inferred from homology"/>
<evidence type="ECO:0000256" key="2">
    <source>
        <dbReference type="ARBA" id="ARBA00022448"/>
    </source>
</evidence>
<reference evidence="9 10" key="1">
    <citation type="submission" date="2013-03" db="EMBL/GenBank/DDBJ databases">
        <authorList>
            <person name="Fiebig A."/>
            <person name="Goeker M."/>
            <person name="Klenk H.-P.P."/>
        </authorList>
    </citation>
    <scope>NUCLEOTIDE SEQUENCE [LARGE SCALE GENOMIC DNA]</scope>
    <source>
        <strain evidence="9 10">DSM 17492</strain>
    </source>
</reference>
<dbReference type="InterPro" id="IPR045621">
    <property type="entry name" value="BPD_transp_1_N"/>
</dbReference>
<keyword evidence="2 7" id="KW-0813">Transport</keyword>
<evidence type="ECO:0000256" key="6">
    <source>
        <dbReference type="ARBA" id="ARBA00023136"/>
    </source>
</evidence>
<dbReference type="GO" id="GO:0005886">
    <property type="term" value="C:plasma membrane"/>
    <property type="evidence" value="ECO:0007669"/>
    <property type="project" value="UniProtKB-SubCell"/>
</dbReference>
<feature type="transmembrane region" description="Helical" evidence="7">
    <location>
        <begin position="7"/>
        <end position="25"/>
    </location>
</feature>
<dbReference type="STRING" id="1122180.Lokhon_02520"/>
<evidence type="ECO:0000313" key="9">
    <source>
        <dbReference type="EMBL" id="EYD70876.1"/>
    </source>
</evidence>
<evidence type="ECO:0000256" key="5">
    <source>
        <dbReference type="ARBA" id="ARBA00022989"/>
    </source>
</evidence>